<dbReference type="InterPro" id="IPR000731">
    <property type="entry name" value="SSD"/>
</dbReference>
<feature type="transmembrane region" description="Helical" evidence="6">
    <location>
        <begin position="372"/>
        <end position="392"/>
    </location>
</feature>
<feature type="domain" description="SSD" evidence="7">
    <location>
        <begin position="648"/>
        <end position="774"/>
    </location>
</feature>
<name>A0A0C2D0M2_9BACT</name>
<dbReference type="InterPro" id="IPR004869">
    <property type="entry name" value="MMPL_dom"/>
</dbReference>
<dbReference type="PROSITE" id="PS50156">
    <property type="entry name" value="SSD"/>
    <property type="match status" value="2"/>
</dbReference>
<dbReference type="SUPFAM" id="SSF82866">
    <property type="entry name" value="Multidrug efflux transporter AcrB transmembrane domain"/>
    <property type="match status" value="2"/>
</dbReference>
<keyword evidence="5 6" id="KW-0472">Membrane</keyword>
<dbReference type="PANTHER" id="PTHR33406">
    <property type="entry name" value="MEMBRANE PROTEIN MJ1562-RELATED"/>
    <property type="match status" value="1"/>
</dbReference>
<dbReference type="RefSeq" id="WP_146658843.1">
    <property type="nucleotide sequence ID" value="NZ_JMCC02000032.1"/>
</dbReference>
<feature type="transmembrane region" description="Helical" evidence="6">
    <location>
        <begin position="627"/>
        <end position="646"/>
    </location>
</feature>
<keyword evidence="3 6" id="KW-0812">Transmembrane</keyword>
<dbReference type="GO" id="GO:0005886">
    <property type="term" value="C:plasma membrane"/>
    <property type="evidence" value="ECO:0007669"/>
    <property type="project" value="UniProtKB-SubCell"/>
</dbReference>
<feature type="transmembrane region" description="Helical" evidence="6">
    <location>
        <begin position="666"/>
        <end position="689"/>
    </location>
</feature>
<gene>
    <name evidence="8" type="ORF">DB30_04120</name>
</gene>
<proteinExistence type="predicted"/>
<dbReference type="Proteomes" id="UP000031599">
    <property type="component" value="Unassembled WGS sequence"/>
</dbReference>
<evidence type="ECO:0000256" key="4">
    <source>
        <dbReference type="ARBA" id="ARBA00022989"/>
    </source>
</evidence>
<feature type="transmembrane region" description="Helical" evidence="6">
    <location>
        <begin position="267"/>
        <end position="287"/>
    </location>
</feature>
<keyword evidence="2" id="KW-1003">Cell membrane</keyword>
<dbReference type="EMBL" id="JMCC02000032">
    <property type="protein sequence ID" value="KIG16776.1"/>
    <property type="molecule type" value="Genomic_DNA"/>
</dbReference>
<dbReference type="InterPro" id="IPR050545">
    <property type="entry name" value="Mycobact_MmpL"/>
</dbReference>
<protein>
    <submittedName>
        <fullName evidence="8">Membrane protein</fullName>
    </submittedName>
</protein>
<sequence>MSDRERATRSSRLLAWVIAGVLRHRKLALIGVVITVAAAALGLTRLQVDFSSTAFYGDASAAAQRLADHHANWGADDDTLLVLIEPSAAHDPAGVLSGERLEVIAALDRALAGASQVDEVVSIATLALPLPPAVPGPPGDAAFPSVAAALGLAALEPAPRRALLERMPFVPTLLSADGGLTVIAVELSFSTDDVLRARSVVDELEVVLASHDQALAKVGLTRQIAGVPAVRAGFMGLVVRDQLVLVPLTLLVIAGALFVVFRRLHGVVIPALAAGLPTLMLVGIMGWTGEGLGLLNQAYFTLLPVIAVADAIHLLARYHEERRAGGHTQDQAIVRAGSRVGVACLLTSLTTATGFASLALADMPILRGFGLYAALGVVLAFVTVIVLVPLLLTFVEDDRHPPPLPGLRWVDVVVGFAIRRPGVVLISSLAVVLLALLPASRVQIDNQISGLLEPTHPTSVASKTVDEQLGGVLGLEFELRAPAGVDLRDPELLAAIHGFELWLAKQDGVRVVQGLASIVAGTGELLGEPNQVPGSREQIDARIATIAAYAPLDRLERDDGQHLRIHAGMPDIGGQRFVVVAEQAEHELERRLAAVPGGAQVQAYATGTALLAYRGVNGITKDVRDSFVLVFAVIIGVIALLFRSLWPALIGVLPNGAPLLLGYAMLGVLGQVLDPLAAVILTLALGIAVDDTLHIMVRTREELRDGAELEPALRRAIGHTGRAVLVTSVVIVGGLSLEMLSSFPPMQLLGLLGGGVIAFAVVMDLLLLPALIVLVRGRGLLSR</sequence>
<dbReference type="Pfam" id="PF03176">
    <property type="entry name" value="MMPL"/>
    <property type="match status" value="2"/>
</dbReference>
<organism evidence="8 9">
    <name type="scientific">Enhygromyxa salina</name>
    <dbReference type="NCBI Taxonomy" id="215803"/>
    <lineage>
        <taxon>Bacteria</taxon>
        <taxon>Pseudomonadati</taxon>
        <taxon>Myxococcota</taxon>
        <taxon>Polyangia</taxon>
        <taxon>Nannocystales</taxon>
        <taxon>Nannocystaceae</taxon>
        <taxon>Enhygromyxa</taxon>
    </lineage>
</organism>
<feature type="transmembrane region" description="Helical" evidence="6">
    <location>
        <begin position="723"/>
        <end position="743"/>
    </location>
</feature>
<evidence type="ECO:0000256" key="6">
    <source>
        <dbReference type="SAM" id="Phobius"/>
    </source>
</evidence>
<reference evidence="8 9" key="1">
    <citation type="submission" date="2014-12" db="EMBL/GenBank/DDBJ databases">
        <title>Genome assembly of Enhygromyxa salina DSM 15201.</title>
        <authorList>
            <person name="Sharma G."/>
            <person name="Subramanian S."/>
        </authorList>
    </citation>
    <scope>NUCLEOTIDE SEQUENCE [LARGE SCALE GENOMIC DNA]</scope>
    <source>
        <strain evidence="8 9">DSM 15201</strain>
    </source>
</reference>
<accession>A0A0C2D0M2</accession>
<dbReference type="PANTHER" id="PTHR33406:SF12">
    <property type="entry name" value="BLR2997 PROTEIN"/>
    <property type="match status" value="1"/>
</dbReference>
<feature type="transmembrane region" description="Helical" evidence="6">
    <location>
        <begin position="749"/>
        <end position="775"/>
    </location>
</feature>
<feature type="domain" description="SSD" evidence="7">
    <location>
        <begin position="300"/>
        <end position="394"/>
    </location>
</feature>
<feature type="transmembrane region" description="Helical" evidence="6">
    <location>
        <begin position="336"/>
        <end position="360"/>
    </location>
</feature>
<dbReference type="Gene3D" id="1.20.1640.10">
    <property type="entry name" value="Multidrug efflux transporter AcrB transmembrane domain"/>
    <property type="match status" value="2"/>
</dbReference>
<evidence type="ECO:0000313" key="9">
    <source>
        <dbReference type="Proteomes" id="UP000031599"/>
    </source>
</evidence>
<evidence type="ECO:0000313" key="8">
    <source>
        <dbReference type="EMBL" id="KIG16776.1"/>
    </source>
</evidence>
<evidence type="ECO:0000256" key="5">
    <source>
        <dbReference type="ARBA" id="ARBA00023136"/>
    </source>
</evidence>
<feature type="transmembrane region" description="Helical" evidence="6">
    <location>
        <begin position="299"/>
        <end position="316"/>
    </location>
</feature>
<evidence type="ECO:0000256" key="1">
    <source>
        <dbReference type="ARBA" id="ARBA00004651"/>
    </source>
</evidence>
<feature type="transmembrane region" description="Helical" evidence="6">
    <location>
        <begin position="243"/>
        <end position="261"/>
    </location>
</feature>
<evidence type="ECO:0000256" key="3">
    <source>
        <dbReference type="ARBA" id="ARBA00022692"/>
    </source>
</evidence>
<evidence type="ECO:0000259" key="7">
    <source>
        <dbReference type="PROSITE" id="PS50156"/>
    </source>
</evidence>
<comment type="subcellular location">
    <subcellularLocation>
        <location evidence="1">Cell membrane</location>
        <topology evidence="1">Multi-pass membrane protein</topology>
    </subcellularLocation>
</comment>
<comment type="caution">
    <text evidence="8">The sequence shown here is derived from an EMBL/GenBank/DDBJ whole genome shotgun (WGS) entry which is preliminary data.</text>
</comment>
<keyword evidence="4 6" id="KW-1133">Transmembrane helix</keyword>
<evidence type="ECO:0000256" key="2">
    <source>
        <dbReference type="ARBA" id="ARBA00022475"/>
    </source>
</evidence>
<dbReference type="AlphaFoldDB" id="A0A0C2D0M2"/>
<feature type="transmembrane region" description="Helical" evidence="6">
    <location>
        <begin position="27"/>
        <end position="48"/>
    </location>
</feature>